<protein>
    <submittedName>
        <fullName evidence="2">Uncharacterized protein</fullName>
    </submittedName>
</protein>
<gene>
    <name evidence="2" type="ORF">PINE0816_LOCUS15515</name>
</gene>
<name>A0A7S0CCN9_9STRA</name>
<feature type="region of interest" description="Disordered" evidence="1">
    <location>
        <begin position="1"/>
        <end position="27"/>
    </location>
</feature>
<evidence type="ECO:0000313" key="2">
    <source>
        <dbReference type="EMBL" id="CAD8419380.1"/>
    </source>
</evidence>
<accession>A0A7S0CCN9</accession>
<reference evidence="2" key="1">
    <citation type="submission" date="2021-01" db="EMBL/GenBank/DDBJ databases">
        <authorList>
            <person name="Corre E."/>
            <person name="Pelletier E."/>
            <person name="Niang G."/>
            <person name="Scheremetjew M."/>
            <person name="Finn R."/>
            <person name="Kale V."/>
            <person name="Holt S."/>
            <person name="Cochrane G."/>
            <person name="Meng A."/>
            <person name="Brown T."/>
            <person name="Cohen L."/>
        </authorList>
    </citation>
    <scope>NUCLEOTIDE SEQUENCE</scope>
    <source>
        <strain evidence="2">CCAP1064/1</strain>
    </source>
</reference>
<organism evidence="2">
    <name type="scientific">Proboscia inermis</name>
    <dbReference type="NCBI Taxonomy" id="420281"/>
    <lineage>
        <taxon>Eukaryota</taxon>
        <taxon>Sar</taxon>
        <taxon>Stramenopiles</taxon>
        <taxon>Ochrophyta</taxon>
        <taxon>Bacillariophyta</taxon>
        <taxon>Coscinodiscophyceae</taxon>
        <taxon>Rhizosoleniophycidae</taxon>
        <taxon>Rhizosoleniales</taxon>
        <taxon>Rhizosoleniaceae</taxon>
        <taxon>Proboscia</taxon>
    </lineage>
</organism>
<evidence type="ECO:0000256" key="1">
    <source>
        <dbReference type="SAM" id="MobiDB-lite"/>
    </source>
</evidence>
<dbReference type="EMBL" id="HBEL01033070">
    <property type="protein sequence ID" value="CAD8419380.1"/>
    <property type="molecule type" value="Transcribed_RNA"/>
</dbReference>
<proteinExistence type="predicted"/>
<dbReference type="AlphaFoldDB" id="A0A7S0CCN9"/>
<sequence>MGGSRTTVGRDNAKPKHKFKRGEHDYTQEGDIDPKICTLSLGQINVQLSKRLQHRLNREYTEADAIQEELSNTHSVTIHDGRKIWRADGEGWGNGHAAYDIGGKEQRLVRPYNLSGELNGLSPSDVELVQTKISARSEAKRCFQYVKSDKIRNELKNDFGVEINDRLLTWFVAIKDTPIQSAIRKYDNNK</sequence>